<feature type="binding site" evidence="10">
    <location>
        <position position="206"/>
    </location>
    <ligand>
        <name>ATP</name>
        <dbReference type="ChEBI" id="CHEBI:30616"/>
    </ligand>
</feature>
<dbReference type="InterPro" id="IPR020568">
    <property type="entry name" value="Ribosomal_Su5_D2-typ_SF"/>
</dbReference>
<feature type="binding site" evidence="10">
    <location>
        <position position="198"/>
    </location>
    <ligand>
        <name>ATP</name>
        <dbReference type="ChEBI" id="CHEBI:30616"/>
    </ligand>
</feature>
<feature type="binding site" evidence="10">
    <location>
        <begin position="213"/>
        <end position="214"/>
    </location>
    <ligand>
        <name>ATP</name>
        <dbReference type="ChEBI" id="CHEBI:30616"/>
    </ligand>
</feature>
<keyword evidence="4" id="KW-0732">Signal</keyword>
<keyword evidence="6" id="KW-0256">Endoplasmic reticulum</keyword>
<dbReference type="HAMAP" id="MF_00505">
    <property type="entry name" value="HSP90"/>
    <property type="match status" value="1"/>
</dbReference>
<evidence type="ECO:0000313" key="13">
    <source>
        <dbReference type="EnsemblMetazoa" id="SMAR002273-PA"/>
    </source>
</evidence>
<dbReference type="EnsemblMetazoa" id="SMAR002273-RA">
    <property type="protein sequence ID" value="SMAR002273-PA"/>
    <property type="gene ID" value="SMAR002273"/>
</dbReference>
<evidence type="ECO:0000256" key="5">
    <source>
        <dbReference type="ARBA" id="ARBA00022741"/>
    </source>
</evidence>
<dbReference type="EMBL" id="JH431093">
    <property type="status" value="NOT_ANNOTATED_CDS"/>
    <property type="molecule type" value="Genomic_DNA"/>
</dbReference>
<evidence type="ECO:0000256" key="1">
    <source>
        <dbReference type="ARBA" id="ARBA00004319"/>
    </source>
</evidence>
<dbReference type="GO" id="GO:0140662">
    <property type="term" value="F:ATP-dependent protein folding chaperone"/>
    <property type="evidence" value="ECO:0007669"/>
    <property type="project" value="InterPro"/>
</dbReference>
<organism evidence="13 14">
    <name type="scientific">Strigamia maritima</name>
    <name type="common">European centipede</name>
    <name type="synonym">Geophilus maritimus</name>
    <dbReference type="NCBI Taxonomy" id="126957"/>
    <lineage>
        <taxon>Eukaryota</taxon>
        <taxon>Metazoa</taxon>
        <taxon>Ecdysozoa</taxon>
        <taxon>Arthropoda</taxon>
        <taxon>Myriapoda</taxon>
        <taxon>Chilopoda</taxon>
        <taxon>Pleurostigmophora</taxon>
        <taxon>Geophilomorpha</taxon>
        <taxon>Linotaeniidae</taxon>
        <taxon>Strigamia</taxon>
    </lineage>
</organism>
<dbReference type="PROSITE" id="PS00298">
    <property type="entry name" value="HSP90"/>
    <property type="match status" value="1"/>
</dbReference>
<evidence type="ECO:0000256" key="4">
    <source>
        <dbReference type="ARBA" id="ARBA00022729"/>
    </source>
</evidence>
<dbReference type="STRING" id="126957.T1IMR0"/>
<name>T1IMR0_STRMM</name>
<dbReference type="SUPFAM" id="SSF54211">
    <property type="entry name" value="Ribosomal protein S5 domain 2-like"/>
    <property type="match status" value="1"/>
</dbReference>
<feature type="binding site" evidence="10">
    <location>
        <position position="151"/>
    </location>
    <ligand>
        <name>ATP</name>
        <dbReference type="ChEBI" id="CHEBI:30616"/>
    </ligand>
</feature>
<dbReference type="AlphaFoldDB" id="T1IMR0"/>
<dbReference type="PhylomeDB" id="T1IMR0"/>
<dbReference type="FunFam" id="1.20.120.790:FF:000003">
    <property type="entry name" value="Heat shock protein 90"/>
    <property type="match status" value="1"/>
</dbReference>
<dbReference type="PANTHER" id="PTHR11528">
    <property type="entry name" value="HEAT SHOCK PROTEIN 90 FAMILY MEMBER"/>
    <property type="match status" value="1"/>
</dbReference>
<feature type="binding site" evidence="10">
    <location>
        <begin position="237"/>
        <end position="242"/>
    </location>
    <ligand>
        <name>ATP</name>
        <dbReference type="ChEBI" id="CHEBI:30616"/>
    </ligand>
</feature>
<dbReference type="CDD" id="cd16927">
    <property type="entry name" value="HATPase_Hsp90-like"/>
    <property type="match status" value="1"/>
</dbReference>
<feature type="binding site" evidence="10">
    <location>
        <position position="212"/>
    </location>
    <ligand>
        <name>ATP</name>
        <dbReference type="ChEBI" id="CHEBI:30616"/>
    </ligand>
</feature>
<evidence type="ECO:0000256" key="6">
    <source>
        <dbReference type="ARBA" id="ARBA00022824"/>
    </source>
</evidence>
<proteinExistence type="inferred from homology"/>
<comment type="similarity">
    <text evidence="2">Belongs to the heat shock protein 90 family.</text>
</comment>
<dbReference type="GO" id="GO:0005788">
    <property type="term" value="C:endoplasmic reticulum lumen"/>
    <property type="evidence" value="ECO:0007669"/>
    <property type="project" value="UniProtKB-SubCell"/>
</dbReference>
<reference evidence="13" key="2">
    <citation type="submission" date="2015-02" db="UniProtKB">
        <authorList>
            <consortium name="EnsemblMetazoa"/>
        </authorList>
    </citation>
    <scope>IDENTIFICATION</scope>
</reference>
<dbReference type="SUPFAM" id="SSF110942">
    <property type="entry name" value="HSP90 C-terminal domain"/>
    <property type="match status" value="1"/>
</dbReference>
<accession>T1IMR0</accession>
<dbReference type="Gene3D" id="3.30.230.80">
    <property type="match status" value="1"/>
</dbReference>
<dbReference type="InterPro" id="IPR036890">
    <property type="entry name" value="HATPase_C_sf"/>
</dbReference>
<evidence type="ECO:0000256" key="10">
    <source>
        <dbReference type="PIRSR" id="PIRSR002583-1"/>
    </source>
</evidence>
<evidence type="ECO:0000259" key="12">
    <source>
        <dbReference type="SMART" id="SM00387"/>
    </source>
</evidence>
<dbReference type="GO" id="GO:0005524">
    <property type="term" value="F:ATP binding"/>
    <property type="evidence" value="ECO:0007669"/>
    <property type="project" value="UniProtKB-KW"/>
</dbReference>
<dbReference type="Gene3D" id="3.30.565.10">
    <property type="entry name" value="Histidine kinase-like ATPase, C-terminal domain"/>
    <property type="match status" value="1"/>
</dbReference>
<dbReference type="NCBIfam" id="NF003555">
    <property type="entry name" value="PRK05218.1"/>
    <property type="match status" value="1"/>
</dbReference>
<feature type="region of interest" description="Disordered" evidence="11">
    <location>
        <begin position="799"/>
        <end position="833"/>
    </location>
</feature>
<dbReference type="InterPro" id="IPR003594">
    <property type="entry name" value="HATPase_dom"/>
</dbReference>
<feature type="compositionally biased region" description="Basic and acidic residues" evidence="11">
    <location>
        <begin position="74"/>
        <end position="93"/>
    </location>
</feature>
<evidence type="ECO:0000256" key="9">
    <source>
        <dbReference type="ARBA" id="ARBA00023186"/>
    </source>
</evidence>
<dbReference type="SUPFAM" id="SSF55874">
    <property type="entry name" value="ATPase domain of HSP90 chaperone/DNA topoisomerase II/histidine kinase"/>
    <property type="match status" value="1"/>
</dbReference>
<dbReference type="PIRSF" id="PIRSF002583">
    <property type="entry name" value="Hsp90"/>
    <property type="match status" value="1"/>
</dbReference>
<keyword evidence="7 10" id="KW-0067">ATP-binding</keyword>
<feature type="binding site" evidence="10">
    <location>
        <position position="147"/>
    </location>
    <ligand>
        <name>ATP</name>
        <dbReference type="ChEBI" id="CHEBI:30616"/>
    </ligand>
</feature>
<dbReference type="OMA" id="YMLQETS"/>
<evidence type="ECO:0000256" key="7">
    <source>
        <dbReference type="ARBA" id="ARBA00022840"/>
    </source>
</evidence>
<feature type="binding site" evidence="10">
    <location>
        <position position="193"/>
    </location>
    <ligand>
        <name>ATP</name>
        <dbReference type="ChEBI" id="CHEBI:30616"/>
    </ligand>
</feature>
<dbReference type="GO" id="GO:0016887">
    <property type="term" value="F:ATP hydrolysis activity"/>
    <property type="evidence" value="ECO:0007669"/>
    <property type="project" value="InterPro"/>
</dbReference>
<evidence type="ECO:0000256" key="11">
    <source>
        <dbReference type="SAM" id="MobiDB-lite"/>
    </source>
</evidence>
<comment type="subcellular location">
    <subcellularLocation>
        <location evidence="1">Endoplasmic reticulum lumen</location>
    </subcellularLocation>
</comment>
<dbReference type="HOGENOM" id="CLU_006684_1_3_1"/>
<keyword evidence="5 10" id="KW-0547">Nucleotide-binding</keyword>
<evidence type="ECO:0000256" key="3">
    <source>
        <dbReference type="ARBA" id="ARBA00021845"/>
    </source>
</evidence>
<feature type="compositionally biased region" description="Acidic residues" evidence="11">
    <location>
        <begin position="801"/>
        <end position="833"/>
    </location>
</feature>
<sequence>NQSEPSHKEQNKNHRTPIGPLDRVVVYYWPLAHPCLSAEAERRMKRKLVLIILSLCLLAELCRADDEEDTITETAEKDLGSSREASRTDDEVVQREEEAIKLDGLNVAQMKELRDKADKFTFQAEVNRMMKLIINSLYRNKEIFLRELISNASDALDKIRLLSLTDPNALSATPELSVRIKADKDGHVLHITDTGIGMTKQDLINNLGTIAKSGTSEFISKLSNSENQQEASDMIGQFGVGFYSAFLVADRVIVTTKHNDDKQYVWESDASSFSVVEDPRGDTLKRGTTISLFLKEEAYDFLETDTIKNLVKKYSQFINFNIYLWNSKSEMIDEPIDEEEEKKDEDVEKKSEEDDEETKIEEEKEEEEKPKTKKVEKTTWDWELLNDSKPIWTRKPNEITDDEYNEFYKSITKDHQEPFAKTHFIAEGEVTFKSVLFLPKAQPSEAFNKYGRKTDNIKLYVRRVFITDDFQDMMPNYLSFVRGVVDSDDLPLNVSRETLQQHKLLKVIKKKLVRKTLDMMKKIDKKDADAFWKEYSTNIKLGVIEDTANRTRLAKLLKFSSSHSKDITSLAEYVSRMKDKQENIYYMAGTSREEVEKSPFVENLLKKGFEVLYLTEPVDEYCMGSLPEFEGKKFQNVAKEGVSLDETEKGKEKREVLTKHFEPLTKWLQEDALKDLILKAEISDRLSNSPCALVASKFGWSANMERIIQSQTHTKTGDVQRDYYLSQKKTLEINPRHPLIKEMFKRVNEDPSDESAKNMAVVMFETATLRSGYSLKDTAAFAERVEAMMRTTLGVPLDEKIVDDDEIEGDDEMAGDESPELKEEDEDEAHDEL</sequence>
<dbReference type="FunFam" id="3.30.230.80:FF:000003">
    <property type="entry name" value="endoplasmin isoform X1"/>
    <property type="match status" value="1"/>
</dbReference>
<feature type="domain" description="Histidine kinase/HSP90-like ATPase" evidence="12">
    <location>
        <begin position="140"/>
        <end position="298"/>
    </location>
</feature>
<feature type="region of interest" description="Disordered" evidence="11">
    <location>
        <begin position="73"/>
        <end position="93"/>
    </location>
</feature>
<dbReference type="Proteomes" id="UP000014500">
    <property type="component" value="Unassembled WGS sequence"/>
</dbReference>
<feature type="region of interest" description="Disordered" evidence="11">
    <location>
        <begin position="336"/>
        <end position="372"/>
    </location>
</feature>
<dbReference type="InterPro" id="IPR019805">
    <property type="entry name" value="Heat_shock_protein_90_CS"/>
</dbReference>
<dbReference type="FunFam" id="3.30.565.10:FF:000005">
    <property type="entry name" value="Heat shock protein 90"/>
    <property type="match status" value="1"/>
</dbReference>
<dbReference type="Gene3D" id="3.40.50.11260">
    <property type="match status" value="1"/>
</dbReference>
<evidence type="ECO:0000256" key="2">
    <source>
        <dbReference type="ARBA" id="ARBA00008239"/>
    </source>
</evidence>
<evidence type="ECO:0000256" key="8">
    <source>
        <dbReference type="ARBA" id="ARBA00023180"/>
    </source>
</evidence>
<dbReference type="Pfam" id="PF00183">
    <property type="entry name" value="HSP90"/>
    <property type="match status" value="1"/>
</dbReference>
<dbReference type="eggNOG" id="KOG0020">
    <property type="taxonomic scope" value="Eukaryota"/>
</dbReference>
<keyword evidence="9" id="KW-0143">Chaperone</keyword>
<dbReference type="GO" id="GO:0051082">
    <property type="term" value="F:unfolded protein binding"/>
    <property type="evidence" value="ECO:0007669"/>
    <property type="project" value="InterPro"/>
</dbReference>
<dbReference type="Pfam" id="PF13589">
    <property type="entry name" value="HATPase_c_3"/>
    <property type="match status" value="1"/>
</dbReference>
<protein>
    <recommendedName>
        <fullName evidence="3">Heat shock protein 83</fullName>
    </recommendedName>
</protein>
<dbReference type="Gene3D" id="1.20.120.790">
    <property type="entry name" value="Heat shock protein 90, C-terminal domain"/>
    <property type="match status" value="1"/>
</dbReference>
<keyword evidence="14" id="KW-1185">Reference proteome</keyword>
<dbReference type="FunFam" id="3.40.50.11260:FF:000003">
    <property type="entry name" value="Heat shock protein 90"/>
    <property type="match status" value="1"/>
</dbReference>
<reference evidence="14" key="1">
    <citation type="submission" date="2011-05" db="EMBL/GenBank/DDBJ databases">
        <authorList>
            <person name="Richards S.R."/>
            <person name="Qu J."/>
            <person name="Jiang H."/>
            <person name="Jhangiani S.N."/>
            <person name="Agravi P."/>
            <person name="Goodspeed R."/>
            <person name="Gross S."/>
            <person name="Mandapat C."/>
            <person name="Jackson L."/>
            <person name="Mathew T."/>
            <person name="Pu L."/>
            <person name="Thornton R."/>
            <person name="Saada N."/>
            <person name="Wilczek-Boney K.B."/>
            <person name="Lee S."/>
            <person name="Kovar C."/>
            <person name="Wu Y."/>
            <person name="Scherer S.E."/>
            <person name="Worley K.C."/>
            <person name="Muzny D.M."/>
            <person name="Gibbs R."/>
        </authorList>
    </citation>
    <scope>NUCLEOTIDE SEQUENCE</scope>
    <source>
        <strain evidence="14">Brora</strain>
    </source>
</reference>
<evidence type="ECO:0000313" key="14">
    <source>
        <dbReference type="Proteomes" id="UP000014500"/>
    </source>
</evidence>
<dbReference type="InterPro" id="IPR001404">
    <property type="entry name" value="Hsp90_fam"/>
</dbReference>
<keyword evidence="8" id="KW-0325">Glycoprotein</keyword>
<dbReference type="InterPro" id="IPR037196">
    <property type="entry name" value="HSP90_C"/>
</dbReference>
<dbReference type="SMART" id="SM00387">
    <property type="entry name" value="HATPase_c"/>
    <property type="match status" value="1"/>
</dbReference>
<dbReference type="InterPro" id="IPR020575">
    <property type="entry name" value="Hsp90_N"/>
</dbReference>
<feature type="compositionally biased region" description="Acidic residues" evidence="11">
    <location>
        <begin position="353"/>
        <end position="366"/>
    </location>
</feature>
<feature type="binding site" evidence="10">
    <location>
        <position position="496"/>
    </location>
    <ligand>
        <name>ATP</name>
        <dbReference type="ChEBI" id="CHEBI:30616"/>
    </ligand>
</feature>
<dbReference type="PRINTS" id="PR00775">
    <property type="entry name" value="HEATSHOCK90"/>
</dbReference>
<feature type="binding site" evidence="10">
    <location>
        <position position="288"/>
    </location>
    <ligand>
        <name>ATP</name>
        <dbReference type="ChEBI" id="CHEBI:30616"/>
    </ligand>
</feature>